<keyword evidence="10" id="KW-0479">Metal-binding</keyword>
<evidence type="ECO:0000256" key="1">
    <source>
        <dbReference type="ARBA" id="ARBA00000085"/>
    </source>
</evidence>
<dbReference type="InterPro" id="IPR050482">
    <property type="entry name" value="Sensor_HK_TwoCompSys"/>
</dbReference>
<dbReference type="PANTHER" id="PTHR24421:SF10">
    <property type="entry name" value="NITRATE_NITRITE SENSOR PROTEIN NARQ"/>
    <property type="match status" value="1"/>
</dbReference>
<evidence type="ECO:0000313" key="21">
    <source>
        <dbReference type="EMBL" id="RAW03120.1"/>
    </source>
</evidence>
<keyword evidence="9" id="KW-0808">Transferase</keyword>
<evidence type="ECO:0000256" key="8">
    <source>
        <dbReference type="ARBA" id="ARBA00022553"/>
    </source>
</evidence>
<dbReference type="GO" id="GO:0005737">
    <property type="term" value="C:cytoplasm"/>
    <property type="evidence" value="ECO:0007669"/>
    <property type="project" value="UniProtKB-SubCell"/>
</dbReference>
<dbReference type="GO" id="GO:0051539">
    <property type="term" value="F:4 iron, 4 sulfur cluster binding"/>
    <property type="evidence" value="ECO:0007669"/>
    <property type="project" value="UniProtKB-KW"/>
</dbReference>
<dbReference type="Pfam" id="PF02518">
    <property type="entry name" value="HATPase_c"/>
    <property type="match status" value="1"/>
</dbReference>
<evidence type="ECO:0000256" key="3">
    <source>
        <dbReference type="ARBA" id="ARBA00004496"/>
    </source>
</evidence>
<proteinExistence type="predicted"/>
<dbReference type="Pfam" id="PF07730">
    <property type="entry name" value="HisKA_3"/>
    <property type="match status" value="1"/>
</dbReference>
<dbReference type="PROSITE" id="PS50109">
    <property type="entry name" value="HIS_KIN"/>
    <property type="match status" value="1"/>
</dbReference>
<evidence type="ECO:0000256" key="2">
    <source>
        <dbReference type="ARBA" id="ARBA00001966"/>
    </source>
</evidence>
<dbReference type="SMART" id="SM00387">
    <property type="entry name" value="HATPase_c"/>
    <property type="match status" value="1"/>
</dbReference>
<dbReference type="SUPFAM" id="SSF55874">
    <property type="entry name" value="ATPase domain of HSP90 chaperone/DNA topoisomerase II/histidine kinase"/>
    <property type="match status" value="1"/>
</dbReference>
<feature type="domain" description="Histidine kinase" evidence="20">
    <location>
        <begin position="69"/>
        <end position="263"/>
    </location>
</feature>
<dbReference type="Proteomes" id="UP000251889">
    <property type="component" value="Unassembled WGS sequence"/>
</dbReference>
<keyword evidence="8" id="KW-0597">Phosphoprotein</keyword>
<keyword evidence="19" id="KW-0812">Transmembrane</keyword>
<gene>
    <name evidence="21" type="ORF">DQQ10_03215</name>
</gene>
<feature type="transmembrane region" description="Helical" evidence="19">
    <location>
        <begin position="6"/>
        <end position="33"/>
    </location>
</feature>
<keyword evidence="19" id="KW-1133">Transmembrane helix</keyword>
<keyword evidence="15" id="KW-0902">Two-component regulatory system</keyword>
<evidence type="ECO:0000256" key="14">
    <source>
        <dbReference type="ARBA" id="ARBA00023004"/>
    </source>
</evidence>
<evidence type="ECO:0000256" key="17">
    <source>
        <dbReference type="ARBA" id="ARBA00024827"/>
    </source>
</evidence>
<evidence type="ECO:0000313" key="22">
    <source>
        <dbReference type="Proteomes" id="UP000251889"/>
    </source>
</evidence>
<evidence type="ECO:0000256" key="18">
    <source>
        <dbReference type="ARBA" id="ARBA00030800"/>
    </source>
</evidence>
<keyword evidence="16" id="KW-0411">Iron-sulfur</keyword>
<dbReference type="CDD" id="cd16917">
    <property type="entry name" value="HATPase_UhpB-NarQ-NarX-like"/>
    <property type="match status" value="1"/>
</dbReference>
<dbReference type="GO" id="GO:0016020">
    <property type="term" value="C:membrane"/>
    <property type="evidence" value="ECO:0007669"/>
    <property type="project" value="InterPro"/>
</dbReference>
<dbReference type="InterPro" id="IPR003594">
    <property type="entry name" value="HATPase_dom"/>
</dbReference>
<dbReference type="EC" id="2.7.13.3" evidence="4"/>
<dbReference type="RefSeq" id="WP_112745335.1">
    <property type="nucleotide sequence ID" value="NZ_QMFY01000001.1"/>
</dbReference>
<dbReference type="Gene3D" id="1.20.5.1930">
    <property type="match status" value="1"/>
</dbReference>
<dbReference type="GO" id="GO:0005524">
    <property type="term" value="F:ATP binding"/>
    <property type="evidence" value="ECO:0007669"/>
    <property type="project" value="UniProtKB-KW"/>
</dbReference>
<dbReference type="OrthoDB" id="9760839at2"/>
<evidence type="ECO:0000256" key="7">
    <source>
        <dbReference type="ARBA" id="ARBA00022490"/>
    </source>
</evidence>
<dbReference type="GO" id="GO:0000155">
    <property type="term" value="F:phosphorelay sensor kinase activity"/>
    <property type="evidence" value="ECO:0007669"/>
    <property type="project" value="InterPro"/>
</dbReference>
<protein>
    <recommendedName>
        <fullName evidence="5">Oxygen sensor histidine kinase NreB</fullName>
        <ecNumber evidence="4">2.7.13.3</ecNumber>
    </recommendedName>
    <alternativeName>
        <fullName evidence="18">Nitrogen regulation protein B</fullName>
    </alternativeName>
</protein>
<comment type="caution">
    <text evidence="21">The sequence shown here is derived from an EMBL/GenBank/DDBJ whole genome shotgun (WGS) entry which is preliminary data.</text>
</comment>
<dbReference type="InterPro" id="IPR036890">
    <property type="entry name" value="HATPase_C_sf"/>
</dbReference>
<dbReference type="InterPro" id="IPR011712">
    <property type="entry name" value="Sig_transdc_His_kin_sub3_dim/P"/>
</dbReference>
<dbReference type="AlphaFoldDB" id="A0A364Y846"/>
<dbReference type="PRINTS" id="PR00344">
    <property type="entry name" value="BCTRLSENSOR"/>
</dbReference>
<dbReference type="EMBL" id="QMFY01000001">
    <property type="protein sequence ID" value="RAW03120.1"/>
    <property type="molecule type" value="Genomic_DNA"/>
</dbReference>
<keyword evidence="13" id="KW-0067">ATP-binding</keyword>
<organism evidence="21 22">
    <name type="scientific">Pseudochryseolinea flava</name>
    <dbReference type="NCBI Taxonomy" id="2059302"/>
    <lineage>
        <taxon>Bacteria</taxon>
        <taxon>Pseudomonadati</taxon>
        <taxon>Bacteroidota</taxon>
        <taxon>Cytophagia</taxon>
        <taxon>Cytophagales</taxon>
        <taxon>Fulvivirgaceae</taxon>
        <taxon>Pseudochryseolinea</taxon>
    </lineage>
</organism>
<evidence type="ECO:0000256" key="12">
    <source>
        <dbReference type="ARBA" id="ARBA00022777"/>
    </source>
</evidence>
<evidence type="ECO:0000256" key="4">
    <source>
        <dbReference type="ARBA" id="ARBA00012438"/>
    </source>
</evidence>
<evidence type="ECO:0000259" key="20">
    <source>
        <dbReference type="PROSITE" id="PS50109"/>
    </source>
</evidence>
<keyword evidence="11" id="KW-0547">Nucleotide-binding</keyword>
<comment type="subcellular location">
    <subcellularLocation>
        <location evidence="3">Cytoplasm</location>
    </subcellularLocation>
</comment>
<dbReference type="InterPro" id="IPR004358">
    <property type="entry name" value="Sig_transdc_His_kin-like_C"/>
</dbReference>
<evidence type="ECO:0000256" key="13">
    <source>
        <dbReference type="ARBA" id="ARBA00022840"/>
    </source>
</evidence>
<dbReference type="GO" id="GO:0046983">
    <property type="term" value="F:protein dimerization activity"/>
    <property type="evidence" value="ECO:0007669"/>
    <property type="project" value="InterPro"/>
</dbReference>
<evidence type="ECO:0000256" key="19">
    <source>
        <dbReference type="SAM" id="Phobius"/>
    </source>
</evidence>
<evidence type="ECO:0000256" key="11">
    <source>
        <dbReference type="ARBA" id="ARBA00022741"/>
    </source>
</evidence>
<dbReference type="InterPro" id="IPR005467">
    <property type="entry name" value="His_kinase_dom"/>
</dbReference>
<dbReference type="Gene3D" id="3.30.565.10">
    <property type="entry name" value="Histidine kinase-like ATPase, C-terminal domain"/>
    <property type="match status" value="1"/>
</dbReference>
<keyword evidence="19" id="KW-0472">Membrane</keyword>
<evidence type="ECO:0000256" key="5">
    <source>
        <dbReference type="ARBA" id="ARBA00017322"/>
    </source>
</evidence>
<dbReference type="GO" id="GO:0046872">
    <property type="term" value="F:metal ion binding"/>
    <property type="evidence" value="ECO:0007669"/>
    <property type="project" value="UniProtKB-KW"/>
</dbReference>
<keyword evidence="6" id="KW-0004">4Fe-4S</keyword>
<evidence type="ECO:0000256" key="6">
    <source>
        <dbReference type="ARBA" id="ARBA00022485"/>
    </source>
</evidence>
<sequence length="264" mass="30116">MEQGVSNFALIFSIATVGMLLLAGAIVLFVVFYQKKMIQEQLKRQQLELDYQQKMMEAALESQENERRRVAADLHDSIGAMLSTIRVGITTVAKQINDPQRLDLSKQMLDDTITSVRRISRDLMPSTLEKFGFAQAVKEMCERFQATTTLPMNWHEHGEIKPMAKSRELMLFRVVQELINNAIKHSQATEINIDAWGEEEIILSVEDNGIGFDPEAFKNSNESGRGLGLYNIENRTRLLGAKIEFERNRKQGSKTTLYVPYEKV</sequence>
<reference evidence="21 22" key="1">
    <citation type="submission" date="2018-06" db="EMBL/GenBank/DDBJ databases">
        <title>Chryseolinea flavus sp. nov., a member of the phylum Bacteroidetes isolated from soil.</title>
        <authorList>
            <person name="Li Y."/>
            <person name="Wang J."/>
        </authorList>
    </citation>
    <scope>NUCLEOTIDE SEQUENCE [LARGE SCALE GENOMIC DNA]</scope>
    <source>
        <strain evidence="21 22">SDU1-6</strain>
    </source>
</reference>
<name>A0A364Y846_9BACT</name>
<comment type="function">
    <text evidence="17">Member of the two-component regulatory system NreB/NreC involved in the control of dissimilatory nitrate/nitrite reduction in response to oxygen. NreB functions as a direct oxygen sensor histidine kinase which is autophosphorylated, in the absence of oxygen, probably at the conserved histidine residue, and transfers its phosphate group probably to a conserved aspartate residue of NreC. NreB/NreC activates the expression of the nitrate (narGHJI) and nitrite (nir) reductase operons, as well as the putative nitrate transporter gene narT.</text>
</comment>
<keyword evidence="7" id="KW-0963">Cytoplasm</keyword>
<evidence type="ECO:0000256" key="16">
    <source>
        <dbReference type="ARBA" id="ARBA00023014"/>
    </source>
</evidence>
<comment type="catalytic activity">
    <reaction evidence="1">
        <text>ATP + protein L-histidine = ADP + protein N-phospho-L-histidine.</text>
        <dbReference type="EC" id="2.7.13.3"/>
    </reaction>
</comment>
<evidence type="ECO:0000256" key="9">
    <source>
        <dbReference type="ARBA" id="ARBA00022679"/>
    </source>
</evidence>
<comment type="cofactor">
    <cofactor evidence="2">
        <name>[4Fe-4S] cluster</name>
        <dbReference type="ChEBI" id="CHEBI:49883"/>
    </cofactor>
</comment>
<evidence type="ECO:0000256" key="10">
    <source>
        <dbReference type="ARBA" id="ARBA00022723"/>
    </source>
</evidence>
<dbReference type="PANTHER" id="PTHR24421">
    <property type="entry name" value="NITRATE/NITRITE SENSOR PROTEIN NARX-RELATED"/>
    <property type="match status" value="1"/>
</dbReference>
<keyword evidence="12 21" id="KW-0418">Kinase</keyword>
<keyword evidence="14" id="KW-0408">Iron</keyword>
<keyword evidence="22" id="KW-1185">Reference proteome</keyword>
<evidence type="ECO:0000256" key="15">
    <source>
        <dbReference type="ARBA" id="ARBA00023012"/>
    </source>
</evidence>
<accession>A0A364Y846</accession>